<evidence type="ECO:0000256" key="1">
    <source>
        <dbReference type="RuleBase" id="RU367073"/>
    </source>
</evidence>
<keyword evidence="1" id="KW-0472">Membrane</keyword>
<dbReference type="RefSeq" id="XP_018988364.1">
    <property type="nucleotide sequence ID" value="XM_019132321.1"/>
</dbReference>
<sequence>MAWLNIFKSRTGFDSIEFERQLKQITNSITLTERRIVSTQSNHRRFRLLFNIYSWLGYIVGVCYVLFTTKSLAKIDLNKAVGCLVSPLFIFILRFLINKYQAWTAVRLTAKLTTLREQHESKIDELKELTNFNTTHDLLRKFGDGEDYDLMAQEEAELLAQQQERLVRLKQLQEKGALDLQSFQDPSLTTKKAWSDRAMDLLLGGEEANPSSQYALICYNCKKHNGLAPPKSLPQEVEYTCPNCGAFNPQRVPISDDSPAIEATTPVEEVLALSEDAPGATDIINDEVISTGVEKNQETLRKR</sequence>
<dbReference type="InterPro" id="IPR019273">
    <property type="entry name" value="Lunapark_Znf"/>
</dbReference>
<gene>
    <name evidence="4" type="ORF">BABINDRAFT_5908</name>
</gene>
<protein>
    <recommendedName>
        <fullName evidence="1">Endoplasmic reticulum junction formation protein lunapark</fullName>
    </recommendedName>
</protein>
<accession>A0A1E3QZG7</accession>
<name>A0A1E3QZG7_9ASCO</name>
<dbReference type="OrthoDB" id="1725934at2759"/>
<dbReference type="PANTHER" id="PTHR22166:SF12">
    <property type="entry name" value="ENDOPLASMIC RETICULUM JUNCTION FORMATION PROTEIN LUNAPARK"/>
    <property type="match status" value="1"/>
</dbReference>
<feature type="domain" description="Lunapark zinc ribbon" evidence="3">
    <location>
        <begin position="194"/>
        <end position="248"/>
    </location>
</feature>
<dbReference type="InterPro" id="IPR040115">
    <property type="entry name" value="Lnp"/>
</dbReference>
<keyword evidence="1" id="KW-1133">Transmembrane helix</keyword>
<dbReference type="AlphaFoldDB" id="A0A1E3QZG7"/>
<comment type="function">
    <text evidence="1">Plays a role in determining ER morphology.</text>
</comment>
<keyword evidence="1" id="KW-0256">Endoplasmic reticulum</keyword>
<feature type="transmembrane region" description="Helical" evidence="1">
    <location>
        <begin position="48"/>
        <end position="67"/>
    </location>
</feature>
<comment type="similarity">
    <text evidence="1">Belongs to the lunapark family.</text>
</comment>
<dbReference type="GO" id="GO:0008270">
    <property type="term" value="F:zinc ion binding"/>
    <property type="evidence" value="ECO:0007669"/>
    <property type="project" value="UniProtKB-KW"/>
</dbReference>
<comment type="domain">
    <text evidence="1">The C4-type zinc finger motif is necessary both for its ER three-way tubular junction localization and formation.</text>
</comment>
<evidence type="ECO:0000259" key="3">
    <source>
        <dbReference type="Pfam" id="PF10058"/>
    </source>
</evidence>
<evidence type="ECO:0000313" key="5">
    <source>
        <dbReference type="Proteomes" id="UP000094336"/>
    </source>
</evidence>
<feature type="transmembrane region" description="Helical" evidence="1">
    <location>
        <begin position="79"/>
        <end position="97"/>
    </location>
</feature>
<dbReference type="GO" id="GO:0098826">
    <property type="term" value="C:endoplasmic reticulum tubular network membrane"/>
    <property type="evidence" value="ECO:0007669"/>
    <property type="project" value="UniProtKB-UniRule"/>
</dbReference>
<comment type="subcellular location">
    <subcellularLocation>
        <location evidence="1">Endoplasmic reticulum membrane</location>
        <topology evidence="1">Multi-pass membrane protein</topology>
    </subcellularLocation>
</comment>
<proteinExistence type="inferred from homology"/>
<dbReference type="GO" id="GO:1903373">
    <property type="term" value="P:positive regulation of endoplasmic reticulum tubular network organization"/>
    <property type="evidence" value="ECO:0007669"/>
    <property type="project" value="UniProtKB-UniRule"/>
</dbReference>
<dbReference type="STRING" id="984486.A0A1E3QZG7"/>
<keyword evidence="1" id="KW-0862">Zinc</keyword>
<dbReference type="GO" id="GO:0071788">
    <property type="term" value="P:endoplasmic reticulum tubular network maintenance"/>
    <property type="evidence" value="ECO:0007669"/>
    <property type="project" value="UniProtKB-UniRule"/>
</dbReference>
<reference evidence="5" key="1">
    <citation type="submission" date="2016-05" db="EMBL/GenBank/DDBJ databases">
        <title>Comparative genomics of biotechnologically important yeasts.</title>
        <authorList>
            <consortium name="DOE Joint Genome Institute"/>
            <person name="Riley R."/>
            <person name="Haridas S."/>
            <person name="Wolfe K.H."/>
            <person name="Lopes M.R."/>
            <person name="Hittinger C.T."/>
            <person name="Goker M."/>
            <person name="Salamov A."/>
            <person name="Wisecaver J."/>
            <person name="Long T.M."/>
            <person name="Aerts A.L."/>
            <person name="Barry K."/>
            <person name="Choi C."/>
            <person name="Clum A."/>
            <person name="Coughlan A.Y."/>
            <person name="Deshpande S."/>
            <person name="Douglass A.P."/>
            <person name="Hanson S.J."/>
            <person name="Klenk H.-P."/>
            <person name="Labutti K."/>
            <person name="Lapidus A."/>
            <person name="Lindquist E."/>
            <person name="Lipzen A."/>
            <person name="Meier-Kolthoff J.P."/>
            <person name="Ohm R.A."/>
            <person name="Otillar R.P."/>
            <person name="Pangilinan J."/>
            <person name="Peng Y."/>
            <person name="Rokas A."/>
            <person name="Rosa C.A."/>
            <person name="Scheuner C."/>
            <person name="Sibirny A.A."/>
            <person name="Slot J.C."/>
            <person name="Stielow J.B."/>
            <person name="Sun H."/>
            <person name="Kurtzman C.P."/>
            <person name="Blackwell M."/>
            <person name="Grigoriev I.V."/>
            <person name="Jeffries T.W."/>
        </authorList>
    </citation>
    <scope>NUCLEOTIDE SEQUENCE [LARGE SCALE GENOMIC DNA]</scope>
    <source>
        <strain evidence="5">NRRL Y-12698</strain>
    </source>
</reference>
<evidence type="ECO:0000313" key="4">
    <source>
        <dbReference type="EMBL" id="ODQ83036.1"/>
    </source>
</evidence>
<dbReference type="Proteomes" id="UP000094336">
    <property type="component" value="Unassembled WGS sequence"/>
</dbReference>
<dbReference type="EMBL" id="KV454426">
    <property type="protein sequence ID" value="ODQ83036.1"/>
    <property type="molecule type" value="Genomic_DNA"/>
</dbReference>
<dbReference type="PANTHER" id="PTHR22166">
    <property type="entry name" value="ENDOPLASMIC RETICULUM JUNCTION FORMATION PROTEIN LUNAPARK"/>
    <property type="match status" value="1"/>
</dbReference>
<evidence type="ECO:0000256" key="2">
    <source>
        <dbReference type="SAM" id="Coils"/>
    </source>
</evidence>
<keyword evidence="2" id="KW-0175">Coiled coil</keyword>
<keyword evidence="1" id="KW-0863">Zinc-finger</keyword>
<dbReference type="GeneID" id="30150174"/>
<organism evidence="4 5">
    <name type="scientific">Babjeviella inositovora NRRL Y-12698</name>
    <dbReference type="NCBI Taxonomy" id="984486"/>
    <lineage>
        <taxon>Eukaryota</taxon>
        <taxon>Fungi</taxon>
        <taxon>Dikarya</taxon>
        <taxon>Ascomycota</taxon>
        <taxon>Saccharomycotina</taxon>
        <taxon>Pichiomycetes</taxon>
        <taxon>Serinales incertae sedis</taxon>
        <taxon>Babjeviella</taxon>
    </lineage>
</organism>
<keyword evidence="1" id="KW-0812">Transmembrane</keyword>
<feature type="coiled-coil region" evidence="2">
    <location>
        <begin position="109"/>
        <end position="172"/>
    </location>
</feature>
<dbReference type="Pfam" id="PF10058">
    <property type="entry name" value="Zn_ribbon_10"/>
    <property type="match status" value="1"/>
</dbReference>
<keyword evidence="1" id="KW-0479">Metal-binding</keyword>
<keyword evidence="5" id="KW-1185">Reference proteome</keyword>